<accession>A0A2S2NNY9</accession>
<organism evidence="2">
    <name type="scientific">Schizaphis graminum</name>
    <name type="common">Green bug aphid</name>
    <dbReference type="NCBI Taxonomy" id="13262"/>
    <lineage>
        <taxon>Eukaryota</taxon>
        <taxon>Metazoa</taxon>
        <taxon>Ecdysozoa</taxon>
        <taxon>Arthropoda</taxon>
        <taxon>Hexapoda</taxon>
        <taxon>Insecta</taxon>
        <taxon>Pterygota</taxon>
        <taxon>Neoptera</taxon>
        <taxon>Paraneoptera</taxon>
        <taxon>Hemiptera</taxon>
        <taxon>Sternorrhyncha</taxon>
        <taxon>Aphidomorpha</taxon>
        <taxon>Aphidoidea</taxon>
        <taxon>Aphididae</taxon>
        <taxon>Aphidini</taxon>
        <taxon>Schizaphis</taxon>
    </lineage>
</organism>
<sequence length="156" mass="17855">MQLESAVKFQRDSLQFHGFVDLGAHTSNKDLTKRGDHALVLMYQPFRGNWVQPIGTFLGAGAVNGKILEKIVLEAIILLENSGYFVDFITTDGATWNRAMWNRFGISESSTSCMHPIDSDRRLWFGSDFPHLIKCLWHRLISRKVLKVRHSLNQTH</sequence>
<evidence type="ECO:0000259" key="1">
    <source>
        <dbReference type="Pfam" id="PF21787"/>
    </source>
</evidence>
<reference evidence="2" key="1">
    <citation type="submission" date="2018-04" db="EMBL/GenBank/DDBJ databases">
        <title>Transcriptome of Schizaphis graminum biotype I.</title>
        <authorList>
            <person name="Scully E.D."/>
            <person name="Geib S.M."/>
            <person name="Palmer N.A."/>
            <person name="Koch K."/>
            <person name="Bradshaw J."/>
            <person name="Heng-Moss T."/>
            <person name="Sarath G."/>
        </authorList>
    </citation>
    <scope>NUCLEOTIDE SEQUENCE</scope>
</reference>
<dbReference type="AlphaFoldDB" id="A0A2S2NNY9"/>
<dbReference type="InterPro" id="IPR048365">
    <property type="entry name" value="TNP-like_RNaseH_N"/>
</dbReference>
<feature type="domain" description="Transposable element P transposase-like RNase H" evidence="1">
    <location>
        <begin position="1"/>
        <end position="105"/>
    </location>
</feature>
<evidence type="ECO:0000313" key="2">
    <source>
        <dbReference type="EMBL" id="MBY18910.1"/>
    </source>
</evidence>
<dbReference type="EMBL" id="GGMR01006291">
    <property type="protein sequence ID" value="MBY18910.1"/>
    <property type="molecule type" value="Transcribed_RNA"/>
</dbReference>
<proteinExistence type="predicted"/>
<protein>
    <submittedName>
        <fullName evidence="2">Transposable element P transposase</fullName>
    </submittedName>
</protein>
<gene>
    <name evidence="2" type="primary">T_38</name>
    <name evidence="2" type="ORF">g.119616</name>
</gene>
<name>A0A2S2NNY9_SCHGA</name>
<dbReference type="Pfam" id="PF21787">
    <property type="entry name" value="TNP-like_RNaseH_N"/>
    <property type="match status" value="1"/>
</dbReference>